<dbReference type="InterPro" id="IPR032774">
    <property type="entry name" value="WG_beta_rep"/>
</dbReference>
<organism evidence="1 2">
    <name type="scientific">Taishania pollutisoli</name>
    <dbReference type="NCBI Taxonomy" id="2766479"/>
    <lineage>
        <taxon>Bacteria</taxon>
        <taxon>Pseudomonadati</taxon>
        <taxon>Bacteroidota</taxon>
        <taxon>Flavobacteriia</taxon>
        <taxon>Flavobacteriales</taxon>
        <taxon>Crocinitomicaceae</taxon>
        <taxon>Taishania</taxon>
    </lineage>
</organism>
<comment type="caution">
    <text evidence="1">The sequence shown here is derived from an EMBL/GenBank/DDBJ whole genome shotgun (WGS) entry which is preliminary data.</text>
</comment>
<dbReference type="AlphaFoldDB" id="A0A8J6P9D7"/>
<dbReference type="RefSeq" id="WP_216714091.1">
    <property type="nucleotide sequence ID" value="NZ_JACVEL010000005.1"/>
</dbReference>
<dbReference type="Pfam" id="PF14903">
    <property type="entry name" value="WG_beta_rep"/>
    <property type="match status" value="3"/>
</dbReference>
<reference evidence="1" key="1">
    <citation type="submission" date="2020-09" db="EMBL/GenBank/DDBJ databases">
        <title>Taishania pollutisoli gen. nov., sp. nov., Isolated from Tetrabromobisphenol A-Contaminated Soil.</title>
        <authorList>
            <person name="Chen Q."/>
        </authorList>
    </citation>
    <scope>NUCLEOTIDE SEQUENCE</scope>
    <source>
        <strain evidence="1">CZZ-1</strain>
    </source>
</reference>
<dbReference type="EMBL" id="JACVEL010000005">
    <property type="protein sequence ID" value="MBC9812616.1"/>
    <property type="molecule type" value="Genomic_DNA"/>
</dbReference>
<proteinExistence type="predicted"/>
<evidence type="ECO:0000313" key="1">
    <source>
        <dbReference type="EMBL" id="MBC9812616.1"/>
    </source>
</evidence>
<protein>
    <submittedName>
        <fullName evidence="1">WG repeat-containing protein</fullName>
    </submittedName>
</protein>
<sequence length="442" mass="51504">MGKTPGFKHLTDPFVSTTPYNLLPRRIKLLYRIIYSELVSDDLTIFKNSSGKWGVLKKEQKWGFTSWYTCIVKPRYHSVGYNKQLEMIEAVEIVNNEWDSTTNIFYYYNTSGKLLRQLEKGTSANIDQHGNIIRKKNGLYGLFDTNFNVLIEPQYEQLRAIDNTYFIASKNQLFGIISVTDQPILEFAYTEIFDKTINNRVIVVKNSAYFSFDMINQTLESLPFDQVLRPTSNTYGAPTRNSLSLFKAISDCTKKEDMEEEDMAKYRGKWGIIEADGSIKIPLEYDYIDFLRNPRFFKVCKGNLVVNDWEDVESDYRLNVSGNAKWGIVDAENNSIVPIEYDWIDEVESTIWVVYKGGQVYYNDDYQENYWTIKGGKLGVYNGKQLITPIEYASIDKNWFRVKDYIFVRKEDHPADYDVYTFDGKKIEANKPNPRDHVYYGG</sequence>
<gene>
    <name evidence="1" type="ORF">H9Y05_09050</name>
</gene>
<name>A0A8J6P9D7_9FLAO</name>
<accession>A0A8J6P9D7</accession>
<evidence type="ECO:0000313" key="2">
    <source>
        <dbReference type="Proteomes" id="UP000652681"/>
    </source>
</evidence>
<keyword evidence="2" id="KW-1185">Reference proteome</keyword>
<dbReference type="Proteomes" id="UP000652681">
    <property type="component" value="Unassembled WGS sequence"/>
</dbReference>